<name>A0ACC0UD51_9AGAM</name>
<evidence type="ECO:0000313" key="1">
    <source>
        <dbReference type="EMBL" id="KAI9508989.1"/>
    </source>
</evidence>
<gene>
    <name evidence="1" type="ORF">F5148DRAFT_1191320</name>
</gene>
<protein>
    <submittedName>
        <fullName evidence="1">Uncharacterized protein</fullName>
    </submittedName>
</protein>
<keyword evidence="2" id="KW-1185">Reference proteome</keyword>
<proteinExistence type="predicted"/>
<organism evidence="1 2">
    <name type="scientific">Russula earlei</name>
    <dbReference type="NCBI Taxonomy" id="71964"/>
    <lineage>
        <taxon>Eukaryota</taxon>
        <taxon>Fungi</taxon>
        <taxon>Dikarya</taxon>
        <taxon>Basidiomycota</taxon>
        <taxon>Agaricomycotina</taxon>
        <taxon>Agaricomycetes</taxon>
        <taxon>Russulales</taxon>
        <taxon>Russulaceae</taxon>
        <taxon>Russula</taxon>
    </lineage>
</organism>
<sequence length="501" mass="54475">MTSQDLPEMHYITEPERAQVHPAVVRIGSIPSIPSAFPFQVPQSIPKARGPRYTIGWLEFQSPEQPDPDVARPGDVWIQLPLGHRKARVYACYARNGNDWSPWVGNDATTGDRSLVRTHPFLNSEHAQRKFYLIFNGHEFTWANVKVISNIRQHHSHIARMGPADAVAKWLEVSGRRGGHRKAKEDRSAEIDKATHTFSAPPPNRKHARSEANGTAAESASAPPVKKPKYTPLEEPPTPFEPSPIVRSGPYAKAGATQVGWLMYIDGVQLKMPTLCSNCARDETPCSGMAGQRCGRCRFQKRWCSHGKTKRRAHVAEKGSAEPAAIEDSNTFPVVAKTKSGPQRASQKSLTTTNARGATKKKGIATALLRARSNSGSSSPLTSVGSYSDSARGEVTELEAPDDRDDAAVENLLNNAAVASVGIADDGEPSSSVTAVEGADRALPPDVAEEDAEEEELARFVQMTLDGMARVQEGLRGVFTLQRRKSGVAKRNSPTKRMAGA</sequence>
<accession>A0ACC0UD51</accession>
<dbReference type="EMBL" id="JAGFNK010000075">
    <property type="protein sequence ID" value="KAI9508989.1"/>
    <property type="molecule type" value="Genomic_DNA"/>
</dbReference>
<evidence type="ECO:0000313" key="2">
    <source>
        <dbReference type="Proteomes" id="UP001207468"/>
    </source>
</evidence>
<dbReference type="Proteomes" id="UP001207468">
    <property type="component" value="Unassembled WGS sequence"/>
</dbReference>
<reference evidence="1" key="1">
    <citation type="submission" date="2021-03" db="EMBL/GenBank/DDBJ databases">
        <title>Evolutionary priming and transition to the ectomycorrhizal habit in an iconic lineage of mushroom-forming fungi: is preadaptation a requirement?</title>
        <authorList>
            <consortium name="DOE Joint Genome Institute"/>
            <person name="Looney B.P."/>
            <person name="Miyauchi S."/>
            <person name="Morin E."/>
            <person name="Drula E."/>
            <person name="Courty P.E."/>
            <person name="Chicoki N."/>
            <person name="Fauchery L."/>
            <person name="Kohler A."/>
            <person name="Kuo A."/>
            <person name="LaButti K."/>
            <person name="Pangilinan J."/>
            <person name="Lipzen A."/>
            <person name="Riley R."/>
            <person name="Andreopoulos W."/>
            <person name="He G."/>
            <person name="Johnson J."/>
            <person name="Barry K.W."/>
            <person name="Grigoriev I.V."/>
            <person name="Nagy L."/>
            <person name="Hibbett D."/>
            <person name="Henrissat B."/>
            <person name="Matheny P.B."/>
            <person name="Labbe J."/>
            <person name="Martin A.F."/>
        </authorList>
    </citation>
    <scope>NUCLEOTIDE SEQUENCE</scope>
    <source>
        <strain evidence="1">BPL698</strain>
    </source>
</reference>
<comment type="caution">
    <text evidence="1">The sequence shown here is derived from an EMBL/GenBank/DDBJ whole genome shotgun (WGS) entry which is preliminary data.</text>
</comment>